<dbReference type="AlphaFoldDB" id="X1F5M8"/>
<feature type="region of interest" description="Disordered" evidence="1">
    <location>
        <begin position="248"/>
        <end position="288"/>
    </location>
</feature>
<gene>
    <name evidence="2" type="ORF">S03H2_18732</name>
</gene>
<feature type="non-terminal residue" evidence="2">
    <location>
        <position position="324"/>
    </location>
</feature>
<feature type="non-terminal residue" evidence="2">
    <location>
        <position position="1"/>
    </location>
</feature>
<evidence type="ECO:0000313" key="2">
    <source>
        <dbReference type="EMBL" id="GAH40936.1"/>
    </source>
</evidence>
<name>X1F5M8_9ZZZZ</name>
<reference evidence="2" key="1">
    <citation type="journal article" date="2014" name="Front. Microbiol.">
        <title>High frequency of phylogenetically diverse reductive dehalogenase-homologous genes in deep subseafloor sedimentary metagenomes.</title>
        <authorList>
            <person name="Kawai M."/>
            <person name="Futagami T."/>
            <person name="Toyoda A."/>
            <person name="Takaki Y."/>
            <person name="Nishi S."/>
            <person name="Hori S."/>
            <person name="Arai W."/>
            <person name="Tsubouchi T."/>
            <person name="Morono Y."/>
            <person name="Uchiyama I."/>
            <person name="Ito T."/>
            <person name="Fujiyama A."/>
            <person name="Inagaki F."/>
            <person name="Takami H."/>
        </authorList>
    </citation>
    <scope>NUCLEOTIDE SEQUENCE</scope>
    <source>
        <strain evidence="2">Expedition CK06-06</strain>
    </source>
</reference>
<evidence type="ECO:0000256" key="1">
    <source>
        <dbReference type="SAM" id="MobiDB-lite"/>
    </source>
</evidence>
<protein>
    <submittedName>
        <fullName evidence="2">Uncharacterized protein</fullName>
    </submittedName>
</protein>
<comment type="caution">
    <text evidence="2">The sequence shown here is derived from an EMBL/GenBank/DDBJ whole genome shotgun (WGS) entry which is preliminary data.</text>
</comment>
<dbReference type="EMBL" id="BARU01009737">
    <property type="protein sequence ID" value="GAH40936.1"/>
    <property type="molecule type" value="Genomic_DNA"/>
</dbReference>
<accession>X1F5M8</accession>
<organism evidence="2">
    <name type="scientific">marine sediment metagenome</name>
    <dbReference type="NCBI Taxonomy" id="412755"/>
    <lineage>
        <taxon>unclassified sequences</taxon>
        <taxon>metagenomes</taxon>
        <taxon>ecological metagenomes</taxon>
    </lineage>
</organism>
<sequence length="324" mass="34850">VGATTVHDTLNADKVPQQAFDIAWEGNKGEAMLTWADDSAIINLMYNTYTSGWGTATIIETIGTLGKGASVLLATEYGGVHDEIGMCYIGGNVKIVECNIWDDTSWLTKHDSGISAEPGKGGRGMLGLAWSYESGNEDLVVITVDRGKNTHHFAYDQGADDWGDTNALNALEHEKGVVEVRADPNGAGMGASTEDAKNDDGEWGYLCASNCKTYTQWTSGTELKDDDTISLNQVHSIVFLDGTVSVGPPNNPPSISGLPEVSDDEDFGTNNSVMDLWDYSSDPEDDDSELTYGINSESDTLVVDCDIYYSHYITCTSQANATGY</sequence>
<proteinExistence type="predicted"/>